<dbReference type="InterPro" id="IPR011990">
    <property type="entry name" value="TPR-like_helical_dom_sf"/>
</dbReference>
<protein>
    <submittedName>
        <fullName evidence="2">Uncharacterized protein</fullName>
    </submittedName>
</protein>
<dbReference type="KEGG" id="ftj:FTUN_2355"/>
<proteinExistence type="predicted"/>
<dbReference type="EMBL" id="CP053452">
    <property type="protein sequence ID" value="QJW94829.1"/>
    <property type="molecule type" value="Genomic_DNA"/>
</dbReference>
<reference evidence="3" key="1">
    <citation type="submission" date="2020-05" db="EMBL/GenBank/DDBJ databases">
        <title>Frigoriglobus tundricola gen. nov., sp. nov., a psychrotolerant cellulolytic planctomycete of the family Gemmataceae with two divergent copies of 16S rRNA gene.</title>
        <authorList>
            <person name="Kulichevskaya I.S."/>
            <person name="Ivanova A.A."/>
            <person name="Naumoff D.G."/>
            <person name="Beletsky A.V."/>
            <person name="Rijpstra W.I.C."/>
            <person name="Sinninghe Damste J.S."/>
            <person name="Mardanov A.V."/>
            <person name="Ravin N.V."/>
            <person name="Dedysh S.N."/>
        </authorList>
    </citation>
    <scope>NUCLEOTIDE SEQUENCE [LARGE SCALE GENOMIC DNA]</scope>
    <source>
        <strain evidence="3">PL17</strain>
    </source>
</reference>
<feature type="region of interest" description="Disordered" evidence="1">
    <location>
        <begin position="209"/>
        <end position="238"/>
    </location>
</feature>
<evidence type="ECO:0000313" key="3">
    <source>
        <dbReference type="Proteomes" id="UP000503447"/>
    </source>
</evidence>
<dbReference type="Proteomes" id="UP000503447">
    <property type="component" value="Chromosome"/>
</dbReference>
<dbReference type="AlphaFoldDB" id="A0A6M5YL56"/>
<evidence type="ECO:0000313" key="2">
    <source>
        <dbReference type="EMBL" id="QJW94829.1"/>
    </source>
</evidence>
<keyword evidence="3" id="KW-1185">Reference proteome</keyword>
<dbReference type="Gene3D" id="1.25.40.10">
    <property type="entry name" value="Tetratricopeptide repeat domain"/>
    <property type="match status" value="1"/>
</dbReference>
<gene>
    <name evidence="2" type="ORF">FTUN_2355</name>
</gene>
<accession>A0A6M5YL56</accession>
<organism evidence="2 3">
    <name type="scientific">Frigoriglobus tundricola</name>
    <dbReference type="NCBI Taxonomy" id="2774151"/>
    <lineage>
        <taxon>Bacteria</taxon>
        <taxon>Pseudomonadati</taxon>
        <taxon>Planctomycetota</taxon>
        <taxon>Planctomycetia</taxon>
        <taxon>Gemmatales</taxon>
        <taxon>Gemmataceae</taxon>
        <taxon>Frigoriglobus</taxon>
    </lineage>
</organism>
<sequence length="238" mass="25962">MAMRILLLTGWLLLGVGAAVAHWFGPGVDGRKLDVVARHVKAADEAVAAEDYLTVIEEYDAALKNLPEGRTAEARKIRLEKAKAQMLAQQLPDAHNELRALVDEMAGDPSADPKVLAEARSAQANSQYYTTWLMRLEGLSRDEWEPEVESARQNYRLLAEDAEKRGDTVAAAKHREDLEAAVRLARMELSELQGLNLPKQCKGCCSCTGRKPSKAKVPAKQNDVRGAGGAPPIDDSGH</sequence>
<name>A0A6M5YL56_9BACT</name>
<dbReference type="RefSeq" id="WP_171470745.1">
    <property type="nucleotide sequence ID" value="NZ_CP053452.2"/>
</dbReference>
<evidence type="ECO:0000256" key="1">
    <source>
        <dbReference type="SAM" id="MobiDB-lite"/>
    </source>
</evidence>